<name>A0A6G1GCR7_9PEZI</name>
<dbReference type="GO" id="GO:0140664">
    <property type="term" value="F:ATP-dependent DNA damage sensor activity"/>
    <property type="evidence" value="ECO:0007669"/>
    <property type="project" value="InterPro"/>
</dbReference>
<comment type="similarity">
    <text evidence="1">Belongs to the DNA mismatch repair MutS family. MSH3 subfamily.</text>
</comment>
<feature type="compositionally biased region" description="Polar residues" evidence="10">
    <location>
        <begin position="1"/>
        <end position="14"/>
    </location>
</feature>
<dbReference type="InterPro" id="IPR007860">
    <property type="entry name" value="DNA_mmatch_repair_MutS_con_dom"/>
</dbReference>
<evidence type="ECO:0000256" key="2">
    <source>
        <dbReference type="ARBA" id="ARBA00022151"/>
    </source>
</evidence>
<dbReference type="InterPro" id="IPR036187">
    <property type="entry name" value="DNA_mismatch_repair_MutS_sf"/>
</dbReference>
<dbReference type="OrthoDB" id="276261at2759"/>
<dbReference type="InterPro" id="IPR011184">
    <property type="entry name" value="DNA_mismatch_repair_Msh2"/>
</dbReference>
<dbReference type="InterPro" id="IPR007861">
    <property type="entry name" value="DNA_mismatch_repair_MutS_clamp"/>
</dbReference>
<evidence type="ECO:0000256" key="1">
    <source>
        <dbReference type="ARBA" id="ARBA00007094"/>
    </source>
</evidence>
<dbReference type="Pfam" id="PF05188">
    <property type="entry name" value="MutS_II"/>
    <property type="match status" value="1"/>
</dbReference>
<dbReference type="Pfam" id="PF05192">
    <property type="entry name" value="MutS_III"/>
    <property type="match status" value="1"/>
</dbReference>
<dbReference type="GeneID" id="54421141"/>
<dbReference type="GO" id="GO:0007131">
    <property type="term" value="P:reciprocal meiotic recombination"/>
    <property type="evidence" value="ECO:0007669"/>
    <property type="project" value="TreeGrafter"/>
</dbReference>
<dbReference type="Gene3D" id="3.40.50.300">
    <property type="entry name" value="P-loop containing nucleotide triphosphate hydrolases"/>
    <property type="match status" value="1"/>
</dbReference>
<feature type="domain" description="DNA mismatch repair proteins mutS family" evidence="11">
    <location>
        <begin position="687"/>
        <end position="703"/>
    </location>
</feature>
<protein>
    <recommendedName>
        <fullName evidence="2 9">DNA mismatch repair protein MSH3</fullName>
    </recommendedName>
    <alternativeName>
        <fullName evidence="2 9">DNA mismatch repair protein MSH3</fullName>
    </alternativeName>
    <alternativeName>
        <fullName evidence="8">MutS protein homolog 3</fullName>
    </alternativeName>
</protein>
<dbReference type="FunFam" id="3.40.50.300:FF:000870">
    <property type="entry name" value="MutS protein homolog 4"/>
    <property type="match status" value="1"/>
</dbReference>
<feature type="region of interest" description="Disordered" evidence="10">
    <location>
        <begin position="1"/>
        <end position="72"/>
    </location>
</feature>
<dbReference type="InterPro" id="IPR000432">
    <property type="entry name" value="DNA_mismatch_repair_MutS_C"/>
</dbReference>
<comment type="subunit">
    <text evidence="7">Heterodimer consisting of MSH2-MSH3 (MutS beta). Forms a ternary complex with MutL alpha (MLH1-PMS1).</text>
</comment>
<dbReference type="Pfam" id="PF00488">
    <property type="entry name" value="MutS_V"/>
    <property type="match status" value="1"/>
</dbReference>
<dbReference type="Pfam" id="PF05190">
    <property type="entry name" value="MutS_IV"/>
    <property type="match status" value="1"/>
</dbReference>
<sequence>MPLTASTSLESRLGTSYSTRTSNRTSRTTGTTSYPTLTYQDETTATSRARSRRSRNGRPSTSRPKTSASTVGRVESQQVICAVSESRGVSPTVGLTFVNMDTGEAVLSQLCDSQTYVKTIHKLSIYCPTEVLIIQSAANPASKLFQIIENHLPVIASKLVLVDRRYWSEQSGMDYIKSLCFPEDVDSLIMATNGSFYAVCCVSAAFAFIQHQYGVTFPHHSLRFKYEPSEGSMMIDLSTVQALELIQNLHNSKSKDCLFGLLNGTLTPMGARLLRANILQPLTDPDIIQGRLDALEEMTTNSGQFRFIRDGTCHAPRKYSMLTSLALKNFLDGEKLLTQLITVYTAEGRLMQEQEQAINNVLSLKSFVNAVPPVHDALLDSTSTLLRNICQLCDPLNISEVQQLIDSVVDETTIFASKPLDLRNQRTYAVKEEANGLLGIARQSFAEAQKDTYDYVTELAAMHGMNIAAKYDNYRQYYLVIPLDELEVKELPPIFTNIIRKKNAVECQTLDLLKWNQKISDAHHEVLKQSDETVLSLLEQVRGRMYNLYKICESVAMLDMLASFAEIATTKDYVRPLFTDTLAIKAGRHAIVESIQGNKFIPNDVYATRQTRFQIITGKSTYIRSIALMTIMAQIGCFVPAQHASFSVRHQMFARLSLDDSIEANTSTFAAEMRETAFILRNVSETSMVIIDELGRGTSTKDGMAIAIAIAEALIESGALVWFTSHFLDLASILGEHNGVTNMHLAVDLSNAQAMTMLYRISAGQAKEQHYGLKSARLMQLPATVLDTAQTVAEKIERNRKELKQASSSVQAGRRRRLILEFHEHLKQAHNGRLEGQALKNWLNELQDEFITRMTAINSLSEGG</sequence>
<reference evidence="12 14" key="1">
    <citation type="submission" date="2020-01" db="EMBL/GenBank/DDBJ databases">
        <authorList>
            <consortium name="DOE Joint Genome Institute"/>
            <person name="Haridas S."/>
            <person name="Albert R."/>
            <person name="Binder M."/>
            <person name="Bloem J."/>
            <person name="Labutti K."/>
            <person name="Salamov A."/>
            <person name="Andreopoulos B."/>
            <person name="Baker S.E."/>
            <person name="Barry K."/>
            <person name="Bills G."/>
            <person name="Bluhm B.H."/>
            <person name="Cannon C."/>
            <person name="Castanera R."/>
            <person name="Culley D.E."/>
            <person name="Daum C."/>
            <person name="Ezra D."/>
            <person name="Gonzalez J.B."/>
            <person name="Henrissat B."/>
            <person name="Kuo A."/>
            <person name="Liang C."/>
            <person name="Lipzen A."/>
            <person name="Lutzoni F."/>
            <person name="Magnuson J."/>
            <person name="Mondo S."/>
            <person name="Nolan M."/>
            <person name="Ohm R."/>
            <person name="Pangilinan J."/>
            <person name="Park H.-J."/>
            <person name="Ramirez L."/>
            <person name="Alfaro M."/>
            <person name="Sun H."/>
            <person name="Tritt A."/>
            <person name="Yoshinaga Y."/>
            <person name="Zwiers L.-H."/>
            <person name="Turgeon B.G."/>
            <person name="Goodwin S.B."/>
            <person name="Spatafora J.W."/>
            <person name="Crous P.W."/>
            <person name="Grigoriev I.V."/>
        </authorList>
    </citation>
    <scope>NUCLEOTIDE SEQUENCE</scope>
    <source>
        <strain evidence="12 14">CBS 781.70</strain>
    </source>
</reference>
<organism evidence="12">
    <name type="scientific">Eremomyces bilateralis CBS 781.70</name>
    <dbReference type="NCBI Taxonomy" id="1392243"/>
    <lineage>
        <taxon>Eukaryota</taxon>
        <taxon>Fungi</taxon>
        <taxon>Dikarya</taxon>
        <taxon>Ascomycota</taxon>
        <taxon>Pezizomycotina</taxon>
        <taxon>Dothideomycetes</taxon>
        <taxon>Dothideomycetes incertae sedis</taxon>
        <taxon>Eremomycetales</taxon>
        <taxon>Eremomycetaceae</taxon>
        <taxon>Eremomyces</taxon>
    </lineage>
</organism>
<dbReference type="PANTHER" id="PTHR11361">
    <property type="entry name" value="DNA MISMATCH REPAIR PROTEIN MUTS FAMILY MEMBER"/>
    <property type="match status" value="1"/>
</dbReference>
<evidence type="ECO:0000256" key="8">
    <source>
        <dbReference type="ARBA" id="ARBA00029792"/>
    </source>
</evidence>
<accession>A0A6G1GCR7</accession>
<evidence type="ECO:0000256" key="9">
    <source>
        <dbReference type="ARBA" id="ARBA00073774"/>
    </source>
</evidence>
<keyword evidence="13" id="KW-1185">Reference proteome</keyword>
<dbReference type="InterPro" id="IPR027417">
    <property type="entry name" value="P-loop_NTPase"/>
</dbReference>
<dbReference type="SUPFAM" id="SSF53150">
    <property type="entry name" value="DNA repair protein MutS, domain II"/>
    <property type="match status" value="1"/>
</dbReference>
<keyword evidence="5" id="KW-0238">DNA-binding</keyword>
<reference evidence="14" key="2">
    <citation type="submission" date="2020-04" db="EMBL/GenBank/DDBJ databases">
        <authorList>
            <consortium name="NCBI Genome Project"/>
        </authorList>
    </citation>
    <scope>NUCLEOTIDE SEQUENCE</scope>
    <source>
        <strain evidence="14">CBS 781.70</strain>
    </source>
</reference>
<dbReference type="InterPro" id="IPR045076">
    <property type="entry name" value="MutS"/>
</dbReference>
<dbReference type="PROSITE" id="PS00486">
    <property type="entry name" value="DNA_MISMATCH_REPAIR_2"/>
    <property type="match status" value="1"/>
</dbReference>
<dbReference type="InterPro" id="IPR036678">
    <property type="entry name" value="MutS_con_dom_sf"/>
</dbReference>
<evidence type="ECO:0000313" key="13">
    <source>
        <dbReference type="Proteomes" id="UP000504638"/>
    </source>
</evidence>
<evidence type="ECO:0000256" key="6">
    <source>
        <dbReference type="ARBA" id="ARBA00023254"/>
    </source>
</evidence>
<evidence type="ECO:0000256" key="5">
    <source>
        <dbReference type="ARBA" id="ARBA00023125"/>
    </source>
</evidence>
<dbReference type="RefSeq" id="XP_033537454.1">
    <property type="nucleotide sequence ID" value="XM_033680571.1"/>
</dbReference>
<gene>
    <name evidence="12 14" type="ORF">P152DRAFT_464551</name>
</gene>
<dbReference type="Gene3D" id="1.10.1420.10">
    <property type="match status" value="2"/>
</dbReference>
<dbReference type="PANTHER" id="PTHR11361:SF21">
    <property type="entry name" value="MUTS PROTEIN HOMOLOG 4"/>
    <property type="match status" value="1"/>
</dbReference>
<dbReference type="GO" id="GO:0030983">
    <property type="term" value="F:mismatched DNA binding"/>
    <property type="evidence" value="ECO:0007669"/>
    <property type="project" value="InterPro"/>
</dbReference>
<dbReference type="AlphaFoldDB" id="A0A6G1GCR7"/>
<keyword evidence="4" id="KW-0067">ATP-binding</keyword>
<dbReference type="SUPFAM" id="SSF48334">
    <property type="entry name" value="DNA repair protein MutS, domain III"/>
    <property type="match status" value="1"/>
</dbReference>
<evidence type="ECO:0000256" key="7">
    <source>
        <dbReference type="ARBA" id="ARBA00025902"/>
    </source>
</evidence>
<evidence type="ECO:0000259" key="11">
    <source>
        <dbReference type="PROSITE" id="PS00486"/>
    </source>
</evidence>
<dbReference type="EMBL" id="ML975151">
    <property type="protein sequence ID" value="KAF1815823.1"/>
    <property type="molecule type" value="Genomic_DNA"/>
</dbReference>
<evidence type="ECO:0000256" key="10">
    <source>
        <dbReference type="SAM" id="MobiDB-lite"/>
    </source>
</evidence>
<keyword evidence="3" id="KW-0547">Nucleotide-binding</keyword>
<reference evidence="14" key="3">
    <citation type="submission" date="2025-04" db="UniProtKB">
        <authorList>
            <consortium name="RefSeq"/>
        </authorList>
    </citation>
    <scope>IDENTIFICATION</scope>
    <source>
        <strain evidence="14">CBS 781.70</strain>
    </source>
</reference>
<evidence type="ECO:0000313" key="12">
    <source>
        <dbReference type="EMBL" id="KAF1815823.1"/>
    </source>
</evidence>
<dbReference type="GO" id="GO:0005634">
    <property type="term" value="C:nucleus"/>
    <property type="evidence" value="ECO:0007669"/>
    <property type="project" value="TreeGrafter"/>
</dbReference>
<dbReference type="SUPFAM" id="SSF52540">
    <property type="entry name" value="P-loop containing nucleoside triphosphate hydrolases"/>
    <property type="match status" value="1"/>
</dbReference>
<keyword evidence="6" id="KW-0469">Meiosis</keyword>
<dbReference type="Gene3D" id="3.30.420.110">
    <property type="entry name" value="MutS, connector domain"/>
    <property type="match status" value="1"/>
</dbReference>
<dbReference type="Proteomes" id="UP000504638">
    <property type="component" value="Unplaced"/>
</dbReference>
<dbReference type="InterPro" id="IPR007696">
    <property type="entry name" value="DNA_mismatch_repair_MutS_core"/>
</dbReference>
<evidence type="ECO:0000313" key="14">
    <source>
        <dbReference type="RefSeq" id="XP_033537454.1"/>
    </source>
</evidence>
<dbReference type="GO" id="GO:0005524">
    <property type="term" value="F:ATP binding"/>
    <property type="evidence" value="ECO:0007669"/>
    <property type="project" value="UniProtKB-KW"/>
</dbReference>
<evidence type="ECO:0000256" key="4">
    <source>
        <dbReference type="ARBA" id="ARBA00022840"/>
    </source>
</evidence>
<proteinExistence type="inferred from homology"/>
<evidence type="ECO:0000256" key="3">
    <source>
        <dbReference type="ARBA" id="ARBA00022741"/>
    </source>
</evidence>
<dbReference type="GO" id="GO:0006298">
    <property type="term" value="P:mismatch repair"/>
    <property type="evidence" value="ECO:0007669"/>
    <property type="project" value="InterPro"/>
</dbReference>
<feature type="compositionally biased region" description="Low complexity" evidence="10">
    <location>
        <begin position="15"/>
        <end position="48"/>
    </location>
</feature>
<dbReference type="PIRSF" id="PIRSF005813">
    <property type="entry name" value="MSH2"/>
    <property type="match status" value="1"/>
</dbReference>
<dbReference type="SMART" id="SM00533">
    <property type="entry name" value="MUTSd"/>
    <property type="match status" value="1"/>
</dbReference>
<dbReference type="SMART" id="SM00534">
    <property type="entry name" value="MUTSac"/>
    <property type="match status" value="1"/>
</dbReference>